<dbReference type="EMBL" id="MHTT01000009">
    <property type="protein sequence ID" value="OHA65926.1"/>
    <property type="molecule type" value="Genomic_DNA"/>
</dbReference>
<dbReference type="AlphaFoldDB" id="A0A1G2QZA4"/>
<dbReference type="InterPro" id="IPR002747">
    <property type="entry name" value="SAM_OH_AdoTrfase"/>
</dbReference>
<dbReference type="Gene3D" id="3.40.50.10790">
    <property type="entry name" value="S-adenosyl-l-methionine hydroxide adenosyltransferase, N-terminal"/>
    <property type="match status" value="1"/>
</dbReference>
<dbReference type="InterPro" id="IPR046469">
    <property type="entry name" value="SAM_HAT_N"/>
</dbReference>
<dbReference type="InterPro" id="IPR023228">
    <property type="entry name" value="SAM_OH_AdoTrfase_N_sf"/>
</dbReference>
<dbReference type="PANTHER" id="PTHR35092:SF1">
    <property type="entry name" value="CHLORINASE MJ1651"/>
    <property type="match status" value="1"/>
</dbReference>
<dbReference type="Proteomes" id="UP000178065">
    <property type="component" value="Unassembled WGS sequence"/>
</dbReference>
<protein>
    <recommendedName>
        <fullName evidence="1">S-adenosyl-l-methionine hydroxide adenosyltransferase N-terminal domain-containing protein</fullName>
    </recommendedName>
</protein>
<name>A0A1G2QZA4_9BACT</name>
<accession>A0A1G2QZA4</accession>
<gene>
    <name evidence="2" type="ORF">A2672_00670</name>
</gene>
<comment type="caution">
    <text evidence="2">The sequence shown here is derived from an EMBL/GenBank/DDBJ whole genome shotgun (WGS) entry which is preliminary data.</text>
</comment>
<dbReference type="SUPFAM" id="SSF102522">
    <property type="entry name" value="Bacterial fluorinating enzyme, N-terminal domain"/>
    <property type="match status" value="1"/>
</dbReference>
<evidence type="ECO:0000313" key="3">
    <source>
        <dbReference type="Proteomes" id="UP000178065"/>
    </source>
</evidence>
<organism evidence="2 3">
    <name type="scientific">Candidatus Wildermuthbacteria bacterium RIFCSPHIGHO2_01_FULL_49_22b</name>
    <dbReference type="NCBI Taxonomy" id="1802448"/>
    <lineage>
        <taxon>Bacteria</taxon>
        <taxon>Candidatus Wildermuthiibacteriota</taxon>
    </lineage>
</organism>
<evidence type="ECO:0000313" key="2">
    <source>
        <dbReference type="EMBL" id="OHA65926.1"/>
    </source>
</evidence>
<reference evidence="2 3" key="1">
    <citation type="journal article" date="2016" name="Nat. Commun.">
        <title>Thousands of microbial genomes shed light on interconnected biogeochemical processes in an aquifer system.</title>
        <authorList>
            <person name="Anantharaman K."/>
            <person name="Brown C.T."/>
            <person name="Hug L.A."/>
            <person name="Sharon I."/>
            <person name="Castelle C.J."/>
            <person name="Probst A.J."/>
            <person name="Thomas B.C."/>
            <person name="Singh A."/>
            <person name="Wilkins M.J."/>
            <person name="Karaoz U."/>
            <person name="Brodie E.L."/>
            <person name="Williams K.H."/>
            <person name="Hubbard S.S."/>
            <person name="Banfield J.F."/>
        </authorList>
    </citation>
    <scope>NUCLEOTIDE SEQUENCE [LARGE SCALE GENOMIC DNA]</scope>
</reference>
<sequence length="253" mass="27820">MSVKKRIVFITDCVDIAYNELRGTVLSQLHKLGNSIDLEIEPVVPVNPFSIVNGSFTLRLMAETYPEDTIFSVILNPLKERPARLIGKTKTKRFYFLGANTGVFDWFLRDFGIDELYEIHDPGFFPFGGKYVHAPAAAQIASGGLLSLIGSKFDPGGLIKLDIPDGTILHIDSFGLMKFKGVLPEINEGDKLTIEISGSSFSAVYAKRMMSRETGEWVLYPGSSLGLPEIGKVREDGASEINAKVGDIVKIFV</sequence>
<proteinExistence type="predicted"/>
<evidence type="ECO:0000259" key="1">
    <source>
        <dbReference type="Pfam" id="PF01887"/>
    </source>
</evidence>
<dbReference type="Pfam" id="PF01887">
    <property type="entry name" value="SAM_HAT_N"/>
    <property type="match status" value="1"/>
</dbReference>
<dbReference type="PANTHER" id="PTHR35092">
    <property type="entry name" value="CHLORINASE MJ1651"/>
    <property type="match status" value="1"/>
</dbReference>
<feature type="domain" description="S-adenosyl-l-methionine hydroxide adenosyltransferase N-terminal" evidence="1">
    <location>
        <begin position="7"/>
        <end position="149"/>
    </location>
</feature>
<dbReference type="STRING" id="1802448.A2672_00670"/>